<dbReference type="CDD" id="cd22541">
    <property type="entry name" value="SP5_N"/>
    <property type="match status" value="1"/>
</dbReference>
<dbReference type="Gene3D" id="3.40.50.2000">
    <property type="entry name" value="Glycogen Phosphorylase B"/>
    <property type="match status" value="2"/>
</dbReference>
<dbReference type="InterPro" id="IPR006379">
    <property type="entry name" value="HAD-SF_hydro_IIB"/>
</dbReference>
<dbReference type="GO" id="GO:0005946">
    <property type="term" value="C:alpha,alpha-trehalose-phosphate synthase complex (UDP-forming)"/>
    <property type="evidence" value="ECO:0007669"/>
    <property type="project" value="TreeGrafter"/>
</dbReference>
<feature type="compositionally biased region" description="Pro residues" evidence="3">
    <location>
        <begin position="65"/>
        <end position="74"/>
    </location>
</feature>
<dbReference type="HOGENOM" id="CLU_002351_3_0_1"/>
<dbReference type="InterPro" id="IPR001830">
    <property type="entry name" value="Glyco_trans_20"/>
</dbReference>
<dbReference type="STRING" id="1095629.A0A0C9XE35"/>
<dbReference type="OrthoDB" id="755951at2759"/>
<dbReference type="GO" id="GO:0005992">
    <property type="term" value="P:trehalose biosynthetic process"/>
    <property type="evidence" value="ECO:0007669"/>
    <property type="project" value="InterPro"/>
</dbReference>
<dbReference type="InterPro" id="IPR023214">
    <property type="entry name" value="HAD_sf"/>
</dbReference>
<dbReference type="NCBIfam" id="TIGR01484">
    <property type="entry name" value="HAD-SF-IIB"/>
    <property type="match status" value="1"/>
</dbReference>
<dbReference type="AlphaFoldDB" id="A0A0C9XE35"/>
<evidence type="ECO:0000256" key="1">
    <source>
        <dbReference type="ARBA" id="ARBA00005409"/>
    </source>
</evidence>
<dbReference type="InterPro" id="IPR036412">
    <property type="entry name" value="HAD-like_sf"/>
</dbReference>
<dbReference type="GO" id="GO:0004805">
    <property type="term" value="F:trehalose-phosphatase activity"/>
    <property type="evidence" value="ECO:0007669"/>
    <property type="project" value="TreeGrafter"/>
</dbReference>
<dbReference type="Proteomes" id="UP000054477">
    <property type="component" value="Unassembled WGS sequence"/>
</dbReference>
<protein>
    <submittedName>
        <fullName evidence="4">Glycosyltransferase family 20 protein</fullName>
    </submittedName>
</protein>
<proteinExistence type="inferred from homology"/>
<dbReference type="Gene3D" id="3.40.50.1000">
    <property type="entry name" value="HAD superfamily/HAD-like"/>
    <property type="match status" value="1"/>
</dbReference>
<keyword evidence="5" id="KW-1185">Reference proteome</keyword>
<feature type="region of interest" description="Disordered" evidence="3">
    <location>
        <begin position="60"/>
        <end position="84"/>
    </location>
</feature>
<feature type="compositionally biased region" description="Low complexity" evidence="3">
    <location>
        <begin position="998"/>
        <end position="1020"/>
    </location>
</feature>
<dbReference type="NCBIfam" id="TIGR00685">
    <property type="entry name" value="T6PP"/>
    <property type="match status" value="1"/>
</dbReference>
<dbReference type="Pfam" id="PF00982">
    <property type="entry name" value="Glyco_transf_20"/>
    <property type="match status" value="2"/>
</dbReference>
<evidence type="ECO:0000313" key="4">
    <source>
        <dbReference type="EMBL" id="KIJ99883.1"/>
    </source>
</evidence>
<dbReference type="SUPFAM" id="SSF56784">
    <property type="entry name" value="HAD-like"/>
    <property type="match status" value="1"/>
</dbReference>
<dbReference type="SUPFAM" id="SSF53756">
    <property type="entry name" value="UDP-Glycosyltransferase/glycogen phosphorylase"/>
    <property type="match status" value="1"/>
</dbReference>
<dbReference type="CDD" id="cd01627">
    <property type="entry name" value="HAD_TPP"/>
    <property type="match status" value="1"/>
</dbReference>
<dbReference type="CDD" id="cd03788">
    <property type="entry name" value="GT20_TPS"/>
    <property type="match status" value="1"/>
</dbReference>
<dbReference type="EMBL" id="KN838637">
    <property type="protein sequence ID" value="KIJ99883.1"/>
    <property type="molecule type" value="Genomic_DNA"/>
</dbReference>
<keyword evidence="4" id="KW-0808">Transferase</keyword>
<accession>A0A0C9XE35</accession>
<name>A0A0C9XE35_9AGAR</name>
<dbReference type="FunFam" id="3.30.70.1020:FF:000002">
    <property type="entry name" value="Trehalose-6-phosphate synthase 2"/>
    <property type="match status" value="1"/>
</dbReference>
<dbReference type="Pfam" id="PF02358">
    <property type="entry name" value="Trehalose_PPase"/>
    <property type="match status" value="1"/>
</dbReference>
<evidence type="ECO:0000256" key="3">
    <source>
        <dbReference type="SAM" id="MobiDB-lite"/>
    </source>
</evidence>
<comment type="similarity">
    <text evidence="2">In the C-terminal section; belongs to the trehalose phosphatase family.</text>
</comment>
<dbReference type="GO" id="GO:0005829">
    <property type="term" value="C:cytosol"/>
    <property type="evidence" value="ECO:0007669"/>
    <property type="project" value="TreeGrafter"/>
</dbReference>
<reference evidence="5" key="2">
    <citation type="submission" date="2015-01" db="EMBL/GenBank/DDBJ databases">
        <title>Evolutionary Origins and Diversification of the Mycorrhizal Mutualists.</title>
        <authorList>
            <consortium name="DOE Joint Genome Institute"/>
            <consortium name="Mycorrhizal Genomics Consortium"/>
            <person name="Kohler A."/>
            <person name="Kuo A."/>
            <person name="Nagy L.G."/>
            <person name="Floudas D."/>
            <person name="Copeland A."/>
            <person name="Barry K.W."/>
            <person name="Cichocki N."/>
            <person name="Veneault-Fourrey C."/>
            <person name="LaButti K."/>
            <person name="Lindquist E.A."/>
            <person name="Lipzen A."/>
            <person name="Lundell T."/>
            <person name="Morin E."/>
            <person name="Murat C."/>
            <person name="Riley R."/>
            <person name="Ohm R."/>
            <person name="Sun H."/>
            <person name="Tunlid A."/>
            <person name="Henrissat B."/>
            <person name="Grigoriev I.V."/>
            <person name="Hibbett D.S."/>
            <person name="Martin F."/>
        </authorList>
    </citation>
    <scope>NUCLEOTIDE SEQUENCE [LARGE SCALE GENOMIC DNA]</scope>
    <source>
        <strain evidence="5">LaAM-08-1</strain>
    </source>
</reference>
<dbReference type="GO" id="GO:0003825">
    <property type="term" value="F:alpha,alpha-trehalose-phosphate synthase (UDP-forming) activity"/>
    <property type="evidence" value="ECO:0007669"/>
    <property type="project" value="TreeGrafter"/>
</dbReference>
<dbReference type="InterPro" id="IPR003337">
    <property type="entry name" value="Trehalose_PPase"/>
</dbReference>
<organism evidence="4 5">
    <name type="scientific">Laccaria amethystina LaAM-08-1</name>
    <dbReference type="NCBI Taxonomy" id="1095629"/>
    <lineage>
        <taxon>Eukaryota</taxon>
        <taxon>Fungi</taxon>
        <taxon>Dikarya</taxon>
        <taxon>Basidiomycota</taxon>
        <taxon>Agaricomycotina</taxon>
        <taxon>Agaricomycetes</taxon>
        <taxon>Agaricomycetidae</taxon>
        <taxon>Agaricales</taxon>
        <taxon>Agaricineae</taxon>
        <taxon>Hydnangiaceae</taxon>
        <taxon>Laccaria</taxon>
    </lineage>
</organism>
<sequence length="1120" mass="124001">MDSFSEPYTREGDDISLDQVRDNIRALEQQHKKNGIALSGRIIHVCHYLPLVATLNSRPTTSILSPPPTPPTKPLDPDAAAAASEPAASSPWSFAARYGHAAMISGIRSLSSSHEQIVIGWTGDIAPPPSSASASTSSVVTAGADKVPADGISQADKAAFQDALDAYKIDPEDDRGEKRAKYLPVWLDDKVAHGHYDGYCKQTLWPLFHYLLWQDVATEYASADSHYPYYESANAAFARRIAEVYQPGDIVWVHDYHLLLLPRLVRESIPEVVLGLFVHTPFPSSEVFRCLPRRKEILDGMLGANLVCFQTYSYSRHFISTCIRVCGYEASPRGIDVEGHVTAVSHCPVGVDAERVAKDILRPGIQPKLEALRNLYEGKKIIVGRDKLDVVKGVIQKVALPPLPAFFVFTPLTNPPQLRAFEKLLQDYPEWIGNVVMIQVTSPALTDSPKLERMVSEIVAHINGEYGSLDFIPVHHYHQTLKKDEFYALLSVADLAVITPLRDGMNTTSMEFVIAQEKTGKNPSVLSEFMGISKNMEEALLVNPWNLGDVATAINRGLLMSAEEKATRHEKLYKTVTTHTSHTWAAVLVKMLLEQMGLQGMARQTPYIPRKSLEGLYREAGKRLFLFDYDVRLSSSLSQPRLNETINPQGTLAPIVKTPSMAVPSEATLEALEKLSADPKNIVYIISGRDGGFLEQHLGHLRNVGFSAEHGGFVRERGSAEWVNFTKSLDMSWMGEVEEIFKYYTERTTGSHIEMKKSSITWHYRGSDPEWGQFQCRQCQDLLENNLAHKRPIEVLVGKKNLEVRPTAVNKGEIVKRILYQNPDAEFIFCAGDDKTDEDMFRALLLFPPGTTQVTMEAPLSVTLIDGNGAPPVQLSIKPEAVFTTAVGHSSKRTLASWHVTTPQEIVDHMLDLVRNEGEGEVSKVDDDDDSGKGKEEEKLIAEYHLHISTFSTLQTSPLSRSLGRPHIPSPIPLHQLRLLKVEHPSWWSSIVPPVTAQPHHTSTTNSSPPQSRSRNPTTSAPHSARCVVSDSTNLYCLPPVFLSQWHRLALPPHDLQQTGAGSASADASGEIESSAQGRWGEFAVTLGSGGGNIEPPSFLHIEEESSEPCPRYPLVDIEQ</sequence>
<feature type="region of interest" description="Disordered" evidence="3">
    <location>
        <begin position="995"/>
        <end position="1025"/>
    </location>
</feature>
<gene>
    <name evidence="4" type="ORF">K443DRAFT_8081</name>
</gene>
<dbReference type="Gene3D" id="3.30.70.1020">
    <property type="entry name" value="Trehalose-6-phosphate phosphatase related protein, domain 2"/>
    <property type="match status" value="1"/>
</dbReference>
<evidence type="ECO:0000256" key="2">
    <source>
        <dbReference type="ARBA" id="ARBA00006330"/>
    </source>
</evidence>
<dbReference type="PANTHER" id="PTHR10788">
    <property type="entry name" value="TREHALOSE-6-PHOSPHATE SYNTHASE"/>
    <property type="match status" value="1"/>
</dbReference>
<dbReference type="PANTHER" id="PTHR10788:SF123">
    <property type="entry name" value="TREHALOSE-PHOSPHATASE"/>
    <property type="match status" value="1"/>
</dbReference>
<reference evidence="4 5" key="1">
    <citation type="submission" date="2014-04" db="EMBL/GenBank/DDBJ databases">
        <authorList>
            <consortium name="DOE Joint Genome Institute"/>
            <person name="Kuo A."/>
            <person name="Kohler A."/>
            <person name="Nagy L.G."/>
            <person name="Floudas D."/>
            <person name="Copeland A."/>
            <person name="Barry K.W."/>
            <person name="Cichocki N."/>
            <person name="Veneault-Fourrey C."/>
            <person name="LaButti K."/>
            <person name="Lindquist E.A."/>
            <person name="Lipzen A."/>
            <person name="Lundell T."/>
            <person name="Morin E."/>
            <person name="Murat C."/>
            <person name="Sun H."/>
            <person name="Tunlid A."/>
            <person name="Henrissat B."/>
            <person name="Grigoriev I.V."/>
            <person name="Hibbett D.S."/>
            <person name="Martin F."/>
            <person name="Nordberg H.P."/>
            <person name="Cantor M.N."/>
            <person name="Hua S.X."/>
        </authorList>
    </citation>
    <scope>NUCLEOTIDE SEQUENCE [LARGE SCALE GENOMIC DNA]</scope>
    <source>
        <strain evidence="4 5">LaAM-08-1</strain>
    </source>
</reference>
<comment type="similarity">
    <text evidence="1">In the N-terminal section; belongs to the glycosyltransferase 20 family.</text>
</comment>
<evidence type="ECO:0000313" key="5">
    <source>
        <dbReference type="Proteomes" id="UP000054477"/>
    </source>
</evidence>